<dbReference type="EMBL" id="LT629791">
    <property type="protein sequence ID" value="SDU78206.1"/>
    <property type="molecule type" value="Genomic_DNA"/>
</dbReference>
<dbReference type="Proteomes" id="UP000182977">
    <property type="component" value="Chromosome I"/>
</dbReference>
<protein>
    <submittedName>
        <fullName evidence="2">Pimeloyl-ACP methyl ester carboxylesterase</fullName>
    </submittedName>
</protein>
<dbReference type="PRINTS" id="PR00111">
    <property type="entry name" value="ABHYDROLASE"/>
</dbReference>
<proteinExistence type="predicted"/>
<sequence length="298" mass="31828">MDAAPDPLAPARERLLAEIGVSDRRQTLAGTPAAVLDGGDGRPVILLHGAGELAGTWLPVLGELARAVHVIAPDLPGHGASAMRYAAVDPGWMDRWLDDLIAATCSEPPVLVGRVTGGSIAARYAAGHPRRLAGLVLVDTTGLVPFEPDARFELAASRFLETPNLATLDRLMDFCAFDLDRTRHRLGRRWTRYAEYAVELARTPRFQAATGSLSALFDTPIPESVLAAIQVPVTLVWGRHDLATPVAAAEAAARRYGWPLHVIDHAGDDPPLDRPDAFLDVLGTIIGLRPGLEPALPA</sequence>
<dbReference type="InterPro" id="IPR050266">
    <property type="entry name" value="AB_hydrolase_sf"/>
</dbReference>
<dbReference type="InterPro" id="IPR000073">
    <property type="entry name" value="AB_hydrolase_1"/>
</dbReference>
<dbReference type="Pfam" id="PF12697">
    <property type="entry name" value="Abhydrolase_6"/>
    <property type="match status" value="1"/>
</dbReference>
<reference evidence="3" key="1">
    <citation type="submission" date="2016-10" db="EMBL/GenBank/DDBJ databases">
        <authorList>
            <person name="Varghese N."/>
            <person name="Submissions S."/>
        </authorList>
    </citation>
    <scope>NUCLEOTIDE SEQUENCE [LARGE SCALE GENOMIC DNA]</scope>
    <source>
        <strain evidence="3">DSM 45079</strain>
    </source>
</reference>
<dbReference type="AlphaFoldDB" id="A0A1H2LCQ1"/>
<evidence type="ECO:0000313" key="3">
    <source>
        <dbReference type="Proteomes" id="UP000182977"/>
    </source>
</evidence>
<evidence type="ECO:0000259" key="1">
    <source>
        <dbReference type="Pfam" id="PF12697"/>
    </source>
</evidence>
<accession>A0A1H2LCQ1</accession>
<dbReference type="RefSeq" id="WP_046769670.1">
    <property type="nucleotide sequence ID" value="NZ_KQ061238.1"/>
</dbReference>
<dbReference type="InterPro" id="IPR029058">
    <property type="entry name" value="AB_hydrolase_fold"/>
</dbReference>
<organism evidence="2 3">
    <name type="scientific">Jiangella alkaliphila</name>
    <dbReference type="NCBI Taxonomy" id="419479"/>
    <lineage>
        <taxon>Bacteria</taxon>
        <taxon>Bacillati</taxon>
        <taxon>Actinomycetota</taxon>
        <taxon>Actinomycetes</taxon>
        <taxon>Jiangellales</taxon>
        <taxon>Jiangellaceae</taxon>
        <taxon>Jiangella</taxon>
    </lineage>
</organism>
<dbReference type="OrthoDB" id="3371334at2"/>
<evidence type="ECO:0000313" key="2">
    <source>
        <dbReference type="EMBL" id="SDU78206.1"/>
    </source>
</evidence>
<dbReference type="Gene3D" id="3.40.50.1820">
    <property type="entry name" value="alpha/beta hydrolase"/>
    <property type="match status" value="1"/>
</dbReference>
<dbReference type="SUPFAM" id="SSF53474">
    <property type="entry name" value="alpha/beta-Hydrolases"/>
    <property type="match status" value="1"/>
</dbReference>
<name>A0A1H2LCQ1_9ACTN</name>
<dbReference type="PANTHER" id="PTHR43798">
    <property type="entry name" value="MONOACYLGLYCEROL LIPASE"/>
    <property type="match status" value="1"/>
</dbReference>
<keyword evidence="3" id="KW-1185">Reference proteome</keyword>
<dbReference type="GO" id="GO:0003824">
    <property type="term" value="F:catalytic activity"/>
    <property type="evidence" value="ECO:0007669"/>
    <property type="project" value="UniProtKB-ARBA"/>
</dbReference>
<feature type="domain" description="AB hydrolase-1" evidence="1">
    <location>
        <begin position="44"/>
        <end position="280"/>
    </location>
</feature>
<dbReference type="STRING" id="419479.SAMN04488563_5733"/>
<gene>
    <name evidence="2" type="ORF">SAMN04488563_5733</name>
</gene>